<dbReference type="PANTHER" id="PTHR43051:SF2">
    <property type="entry name" value="POLYNUCLEOTIDE ADENYLYLTRANSFERASE FAMILY PROTEIN-RELATED"/>
    <property type="match status" value="1"/>
</dbReference>
<dbReference type="InterPro" id="IPR052191">
    <property type="entry name" value="tRNA_ntf/polyA_polymerase_I"/>
</dbReference>
<dbReference type="EMBL" id="JANJYI010000003">
    <property type="protein sequence ID" value="KAK2656726.1"/>
    <property type="molecule type" value="Genomic_DNA"/>
</dbReference>
<comment type="caution">
    <text evidence="1">The sequence shown here is derived from an EMBL/GenBank/DDBJ whole genome shotgun (WGS) entry which is preliminary data.</text>
</comment>
<reference evidence="1" key="1">
    <citation type="journal article" date="2023" name="Plant J.">
        <title>Genome sequences and population genomics provide insights into the demographic history, inbreeding, and mutation load of two 'living fossil' tree species of Dipteronia.</title>
        <authorList>
            <person name="Feng Y."/>
            <person name="Comes H.P."/>
            <person name="Chen J."/>
            <person name="Zhu S."/>
            <person name="Lu R."/>
            <person name="Zhang X."/>
            <person name="Li P."/>
            <person name="Qiu J."/>
            <person name="Olsen K.M."/>
            <person name="Qiu Y."/>
        </authorList>
    </citation>
    <scope>NUCLEOTIDE SEQUENCE</scope>
    <source>
        <strain evidence="1">KIB01</strain>
    </source>
</reference>
<organism evidence="1 2">
    <name type="scientific">Dipteronia dyeriana</name>
    <dbReference type="NCBI Taxonomy" id="168575"/>
    <lineage>
        <taxon>Eukaryota</taxon>
        <taxon>Viridiplantae</taxon>
        <taxon>Streptophyta</taxon>
        <taxon>Embryophyta</taxon>
        <taxon>Tracheophyta</taxon>
        <taxon>Spermatophyta</taxon>
        <taxon>Magnoliopsida</taxon>
        <taxon>eudicotyledons</taxon>
        <taxon>Gunneridae</taxon>
        <taxon>Pentapetalae</taxon>
        <taxon>rosids</taxon>
        <taxon>malvids</taxon>
        <taxon>Sapindales</taxon>
        <taxon>Sapindaceae</taxon>
        <taxon>Hippocastanoideae</taxon>
        <taxon>Acereae</taxon>
        <taxon>Dipteronia</taxon>
    </lineage>
</organism>
<evidence type="ECO:0000313" key="1">
    <source>
        <dbReference type="EMBL" id="KAK2656726.1"/>
    </source>
</evidence>
<dbReference type="AlphaFoldDB" id="A0AAE0CMN2"/>
<sequence>MRLVRLLRGVRIAARFGFKFAGLTGCWLLKLADELDNTALMKARMRQQNSMLLNGNARNSLILASQFGVVGKLPWINEDYFLANGIGETNMLLELFNQLDKLVETPQRPCTIEFKNAIIAFHSAILESPQHPKVIFAFCLALHEKKILQKSIERAEKSNTRGGRFSELKKGGSVDVERELMDFVLGPLTRNIEKPGMETDPIFNIILEKCSGLRPRTHGRPTKLGVRFSDDLALVISNTLFPYN</sequence>
<dbReference type="Proteomes" id="UP001280121">
    <property type="component" value="Unassembled WGS sequence"/>
</dbReference>
<evidence type="ECO:0000313" key="2">
    <source>
        <dbReference type="Proteomes" id="UP001280121"/>
    </source>
</evidence>
<keyword evidence="2" id="KW-1185">Reference proteome</keyword>
<name>A0AAE0CMN2_9ROSI</name>
<protein>
    <submittedName>
        <fullName evidence="1">Uncharacterized protein</fullName>
    </submittedName>
</protein>
<dbReference type="SUPFAM" id="SSF81891">
    <property type="entry name" value="Poly A polymerase C-terminal region-like"/>
    <property type="match status" value="1"/>
</dbReference>
<dbReference type="Gene3D" id="1.10.3090.10">
    <property type="entry name" value="cca-adding enzyme, domain 2"/>
    <property type="match status" value="1"/>
</dbReference>
<dbReference type="PANTHER" id="PTHR43051">
    <property type="entry name" value="POLYNUCLEOTIDE ADENYLYLTRANSFERASE FAMILY PROTEIN"/>
    <property type="match status" value="1"/>
</dbReference>
<accession>A0AAE0CMN2</accession>
<gene>
    <name evidence="1" type="ORF">Ddye_009778</name>
</gene>
<proteinExistence type="predicted"/>